<keyword evidence="10" id="KW-1185">Reference proteome</keyword>
<dbReference type="GO" id="GO:0004497">
    <property type="term" value="F:monooxygenase activity"/>
    <property type="evidence" value="ECO:0007669"/>
    <property type="project" value="UniProtKB-KW"/>
</dbReference>
<keyword evidence="7 8" id="KW-0503">Monooxygenase</keyword>
<comment type="similarity">
    <text evidence="2 8">Belongs to the cytochrome P450 family.</text>
</comment>
<dbReference type="GO" id="GO:0016705">
    <property type="term" value="F:oxidoreductase activity, acting on paired donors, with incorporation or reduction of molecular oxygen"/>
    <property type="evidence" value="ECO:0007669"/>
    <property type="project" value="InterPro"/>
</dbReference>
<dbReference type="InterPro" id="IPR036396">
    <property type="entry name" value="Cyt_P450_sf"/>
</dbReference>
<evidence type="ECO:0000313" key="9">
    <source>
        <dbReference type="EMBL" id="KFG77039.1"/>
    </source>
</evidence>
<dbReference type="SUPFAM" id="SSF48264">
    <property type="entry name" value="Cytochrome P450"/>
    <property type="match status" value="1"/>
</dbReference>
<accession>A0A086N7C1</accession>
<gene>
    <name evidence="9" type="ORF">FM21_13545</name>
</gene>
<proteinExistence type="inferred from homology"/>
<dbReference type="PANTHER" id="PTHR46696:SF5">
    <property type="entry name" value="CYTOCHROME P450 BJ-1"/>
    <property type="match status" value="1"/>
</dbReference>
<evidence type="ECO:0000256" key="7">
    <source>
        <dbReference type="ARBA" id="ARBA00023033"/>
    </source>
</evidence>
<keyword evidence="4 8" id="KW-0479">Metal-binding</keyword>
<dbReference type="Proteomes" id="UP000029095">
    <property type="component" value="Unassembled WGS sequence"/>
</dbReference>
<dbReference type="PANTHER" id="PTHR46696">
    <property type="entry name" value="P450, PUTATIVE (EUROFUNG)-RELATED"/>
    <property type="match status" value="1"/>
</dbReference>
<evidence type="ECO:0008006" key="11">
    <source>
        <dbReference type="Google" id="ProtNLM"/>
    </source>
</evidence>
<keyword evidence="3 8" id="KW-0349">Heme</keyword>
<dbReference type="STRING" id="1915400.FM21_13545"/>
<organism evidence="9 10">
    <name type="scientific">Streptomyces mutabilis</name>
    <dbReference type="NCBI Taxonomy" id="67332"/>
    <lineage>
        <taxon>Bacteria</taxon>
        <taxon>Bacillati</taxon>
        <taxon>Actinomycetota</taxon>
        <taxon>Actinomycetes</taxon>
        <taxon>Kitasatosporales</taxon>
        <taxon>Streptomycetaceae</taxon>
        <taxon>Streptomyces</taxon>
    </lineage>
</organism>
<keyword evidence="6 8" id="KW-0408">Iron</keyword>
<evidence type="ECO:0000256" key="6">
    <source>
        <dbReference type="ARBA" id="ARBA00023004"/>
    </source>
</evidence>
<evidence type="ECO:0000256" key="8">
    <source>
        <dbReference type="RuleBase" id="RU000461"/>
    </source>
</evidence>
<keyword evidence="5 8" id="KW-0560">Oxidoreductase</keyword>
<dbReference type="Gene3D" id="1.10.630.10">
    <property type="entry name" value="Cytochrome P450"/>
    <property type="match status" value="1"/>
</dbReference>
<dbReference type="PRINTS" id="PR00385">
    <property type="entry name" value="P450"/>
</dbReference>
<dbReference type="Pfam" id="PF00067">
    <property type="entry name" value="p450"/>
    <property type="match status" value="1"/>
</dbReference>
<comment type="cofactor">
    <cofactor evidence="1">
        <name>heme</name>
        <dbReference type="ChEBI" id="CHEBI:30413"/>
    </cofactor>
</comment>
<dbReference type="PROSITE" id="PS00086">
    <property type="entry name" value="CYTOCHROME_P450"/>
    <property type="match status" value="1"/>
</dbReference>
<evidence type="ECO:0000256" key="5">
    <source>
        <dbReference type="ARBA" id="ARBA00023002"/>
    </source>
</evidence>
<name>A0A086N7C1_9ACTN</name>
<reference evidence="9 10" key="1">
    <citation type="submission" date="2014-05" db="EMBL/GenBank/DDBJ databases">
        <title>Complete genome sequence of the Streptomyces mutabilis TRM45540.</title>
        <authorList>
            <person name="Luo X."/>
            <person name="Zhang L."/>
        </authorList>
    </citation>
    <scope>NUCLEOTIDE SEQUENCE [LARGE SCALE GENOMIC DNA]</scope>
    <source>
        <strain evidence="9 10">TRM45540</strain>
    </source>
</reference>
<dbReference type="PRINTS" id="PR00359">
    <property type="entry name" value="BP450"/>
</dbReference>
<dbReference type="CDD" id="cd11031">
    <property type="entry name" value="Cyp158A-like"/>
    <property type="match status" value="1"/>
</dbReference>
<dbReference type="HOGENOM" id="CLU_033716_1_1_11"/>
<dbReference type="FunFam" id="1.10.630.10:FF:000018">
    <property type="entry name" value="Cytochrome P450 monooxygenase"/>
    <property type="match status" value="1"/>
</dbReference>
<comment type="caution">
    <text evidence="9">The sequence shown here is derived from an EMBL/GenBank/DDBJ whole genome shotgun (WGS) entry which is preliminary data.</text>
</comment>
<dbReference type="GO" id="GO:0020037">
    <property type="term" value="F:heme binding"/>
    <property type="evidence" value="ECO:0007669"/>
    <property type="project" value="InterPro"/>
</dbReference>
<evidence type="ECO:0000256" key="3">
    <source>
        <dbReference type="ARBA" id="ARBA00022617"/>
    </source>
</evidence>
<evidence type="ECO:0000256" key="1">
    <source>
        <dbReference type="ARBA" id="ARBA00001971"/>
    </source>
</evidence>
<sequence length="395" mass="44272">MTTDELPELPFACPHALTIPPRYAELREQAPIHRVITPAGDEAWLALGHKVVKQLFADRRLGYSHPDPDNAPRASDSVWFGGPSGVYETEEADHAKQRRLIQPYFSPKRMRTLRPRLEELTDQLLDELELSPQPADLHAIVSFPLPALMICELLGVPVEDHQLIRRISLGISDMTDGEHSQASLGELYAYMSELTRKKRKEPGEDLTSTLCLAEGGTLDDEYITRQAMMMVFAGHEATIPMIDIGVLMLLAHPKAHRELLDDMSLLPMALDEILRIAPHSEGWAPRYAKQDLDIGGVRVKAGELVLLDRPSADRDSEVHPDPETFDIRRSPNPHIAFGQGDHYCMGAPLARLQLEILFSRLLPRFPGLRPAVPIEEMPARRGKLTAGFQQVLVTW</sequence>
<dbReference type="AlphaFoldDB" id="A0A086N7C1"/>
<dbReference type="InterPro" id="IPR002397">
    <property type="entry name" value="Cyt_P450_B"/>
</dbReference>
<dbReference type="RefSeq" id="WP_043376021.1">
    <property type="nucleotide sequence ID" value="NZ_KN039946.1"/>
</dbReference>
<dbReference type="GO" id="GO:0005506">
    <property type="term" value="F:iron ion binding"/>
    <property type="evidence" value="ECO:0007669"/>
    <property type="project" value="InterPro"/>
</dbReference>
<dbReference type="InterPro" id="IPR017972">
    <property type="entry name" value="Cyt_P450_CS"/>
</dbReference>
<protein>
    <recommendedName>
        <fullName evidence="11">Cytochrome P450</fullName>
    </recommendedName>
</protein>
<evidence type="ECO:0000256" key="4">
    <source>
        <dbReference type="ARBA" id="ARBA00022723"/>
    </source>
</evidence>
<evidence type="ECO:0000313" key="10">
    <source>
        <dbReference type="Proteomes" id="UP000029095"/>
    </source>
</evidence>
<evidence type="ECO:0000256" key="2">
    <source>
        <dbReference type="ARBA" id="ARBA00010617"/>
    </source>
</evidence>
<dbReference type="EMBL" id="JNFQ01000001">
    <property type="protein sequence ID" value="KFG77039.1"/>
    <property type="molecule type" value="Genomic_DNA"/>
</dbReference>
<dbReference type="InterPro" id="IPR001128">
    <property type="entry name" value="Cyt_P450"/>
</dbReference>